<sequence length="136" mass="15481">MSDIRNIDFEDEFDFQTSRSSGPGGQHANKTETRVTLRFDVNASAHLSDAQKARIFEKLGNAINSEGVLLISSQESRSQQQNKEICIAQFYDTIAAALKKPKKRKPTKPTKASKKRRLENKRQHAEKKARRQKPDL</sequence>
<feature type="domain" description="Prokaryotic-type class I peptide chain release factors" evidence="2">
    <location>
        <begin position="10"/>
        <end position="130"/>
    </location>
</feature>
<dbReference type="PANTHER" id="PTHR47814:SF1">
    <property type="entry name" value="PEPTIDYL-TRNA HYDROLASE ARFB"/>
    <property type="match status" value="1"/>
</dbReference>
<dbReference type="PATRIC" id="fig|1307839.3.peg.3794"/>
<name>A0A0S2I4M7_9BACT</name>
<feature type="compositionally biased region" description="Basic residues" evidence="1">
    <location>
        <begin position="99"/>
        <end position="136"/>
    </location>
</feature>
<feature type="region of interest" description="Disordered" evidence="1">
    <location>
        <begin position="1"/>
        <end position="32"/>
    </location>
</feature>
<dbReference type="STRING" id="1307839.L21SP5_03539"/>
<dbReference type="InterPro" id="IPR000352">
    <property type="entry name" value="Pep_chain_release_fac_I"/>
</dbReference>
<evidence type="ECO:0000313" key="4">
    <source>
        <dbReference type="Proteomes" id="UP000064893"/>
    </source>
</evidence>
<dbReference type="Pfam" id="PF00472">
    <property type="entry name" value="RF-1"/>
    <property type="match status" value="1"/>
</dbReference>
<dbReference type="NCBIfam" id="NF006718">
    <property type="entry name" value="PRK09256.1"/>
    <property type="match status" value="1"/>
</dbReference>
<dbReference type="OrthoDB" id="9815709at2"/>
<dbReference type="Proteomes" id="UP000064893">
    <property type="component" value="Chromosome"/>
</dbReference>
<dbReference type="GO" id="GO:0004045">
    <property type="term" value="F:peptidyl-tRNA hydrolase activity"/>
    <property type="evidence" value="ECO:0007669"/>
    <property type="project" value="UniProtKB-EC"/>
</dbReference>
<accession>A0A0S2I4M7</accession>
<dbReference type="EMBL" id="CP013118">
    <property type="protein sequence ID" value="ALO17147.1"/>
    <property type="molecule type" value="Genomic_DNA"/>
</dbReference>
<dbReference type="RefSeq" id="WP_057954466.1">
    <property type="nucleotide sequence ID" value="NZ_CP013118.1"/>
</dbReference>
<gene>
    <name evidence="3" type="primary">yaeJ</name>
    <name evidence="3" type="ORF">L21SP5_03539</name>
</gene>
<dbReference type="GO" id="GO:0003747">
    <property type="term" value="F:translation release factor activity"/>
    <property type="evidence" value="ECO:0007669"/>
    <property type="project" value="InterPro"/>
</dbReference>
<proteinExistence type="predicted"/>
<dbReference type="EC" id="3.1.1.29" evidence="3"/>
<dbReference type="KEGG" id="blq:L21SP5_03539"/>
<dbReference type="PANTHER" id="PTHR47814">
    <property type="entry name" value="PEPTIDYL-TRNA HYDROLASE ARFB"/>
    <property type="match status" value="1"/>
</dbReference>
<protein>
    <submittedName>
        <fullName evidence="3">Peptidyl-tRNA hydrolase YaeJ</fullName>
        <ecNumber evidence="3">3.1.1.29</ecNumber>
    </submittedName>
</protein>
<dbReference type="GO" id="GO:0072344">
    <property type="term" value="P:rescue of stalled ribosome"/>
    <property type="evidence" value="ECO:0007669"/>
    <property type="project" value="TreeGrafter"/>
</dbReference>
<evidence type="ECO:0000313" key="3">
    <source>
        <dbReference type="EMBL" id="ALO17147.1"/>
    </source>
</evidence>
<dbReference type="Gene3D" id="3.30.160.20">
    <property type="match status" value="1"/>
</dbReference>
<dbReference type="AlphaFoldDB" id="A0A0S2I4M7"/>
<keyword evidence="4" id="KW-1185">Reference proteome</keyword>
<feature type="region of interest" description="Disordered" evidence="1">
    <location>
        <begin position="98"/>
        <end position="136"/>
    </location>
</feature>
<keyword evidence="3" id="KW-0378">Hydrolase</keyword>
<evidence type="ECO:0000256" key="1">
    <source>
        <dbReference type="SAM" id="MobiDB-lite"/>
    </source>
</evidence>
<organism evidence="3 4">
    <name type="scientific">Salinivirga cyanobacteriivorans</name>
    <dbReference type="NCBI Taxonomy" id="1307839"/>
    <lineage>
        <taxon>Bacteria</taxon>
        <taxon>Pseudomonadati</taxon>
        <taxon>Bacteroidota</taxon>
        <taxon>Bacteroidia</taxon>
        <taxon>Bacteroidales</taxon>
        <taxon>Salinivirgaceae</taxon>
        <taxon>Salinivirga</taxon>
    </lineage>
</organism>
<evidence type="ECO:0000259" key="2">
    <source>
        <dbReference type="Pfam" id="PF00472"/>
    </source>
</evidence>
<dbReference type="GO" id="GO:0043022">
    <property type="term" value="F:ribosome binding"/>
    <property type="evidence" value="ECO:0007669"/>
    <property type="project" value="TreeGrafter"/>
</dbReference>
<dbReference type="SUPFAM" id="SSF110916">
    <property type="entry name" value="Peptidyl-tRNA hydrolase domain-like"/>
    <property type="match status" value="1"/>
</dbReference>
<reference evidence="3 4" key="1">
    <citation type="submission" date="2015-11" db="EMBL/GenBank/DDBJ databases">
        <title>Description and complete genome sequence of a novel strain predominating in hypersaline microbial mats and representing a new family of the Bacteriodetes phylum.</title>
        <authorList>
            <person name="Spring S."/>
            <person name="Bunk B."/>
            <person name="Sproer C."/>
            <person name="Klenk H.-P."/>
        </authorList>
    </citation>
    <scope>NUCLEOTIDE SEQUENCE [LARGE SCALE GENOMIC DNA]</scope>
    <source>
        <strain evidence="3 4">L21-Spi-D4</strain>
    </source>
</reference>